<keyword evidence="1" id="KW-1133">Transmembrane helix</keyword>
<keyword evidence="1" id="KW-0472">Membrane</keyword>
<feature type="transmembrane region" description="Helical" evidence="1">
    <location>
        <begin position="260"/>
        <end position="284"/>
    </location>
</feature>
<keyword evidence="1" id="KW-0812">Transmembrane</keyword>
<feature type="transmembrane region" description="Helical" evidence="1">
    <location>
        <begin position="202"/>
        <end position="224"/>
    </location>
</feature>
<organism evidence="2 3">
    <name type="scientific">Amycolatopsis pithecellobii</name>
    <dbReference type="NCBI Taxonomy" id="664692"/>
    <lineage>
        <taxon>Bacteria</taxon>
        <taxon>Bacillati</taxon>
        <taxon>Actinomycetota</taxon>
        <taxon>Actinomycetes</taxon>
        <taxon>Pseudonocardiales</taxon>
        <taxon>Pseudonocardiaceae</taxon>
        <taxon>Amycolatopsis</taxon>
    </lineage>
</organism>
<feature type="transmembrane region" description="Helical" evidence="1">
    <location>
        <begin position="296"/>
        <end position="315"/>
    </location>
</feature>
<proteinExistence type="predicted"/>
<protein>
    <recommendedName>
        <fullName evidence="4">DUF2029 domain-containing protein</fullName>
    </recommendedName>
</protein>
<evidence type="ECO:0000313" key="3">
    <source>
        <dbReference type="Proteomes" id="UP000440096"/>
    </source>
</evidence>
<dbReference type="EMBL" id="WMBA01000054">
    <property type="protein sequence ID" value="MTD57797.1"/>
    <property type="molecule type" value="Genomic_DNA"/>
</dbReference>
<keyword evidence="3" id="KW-1185">Reference proteome</keyword>
<name>A0A6N7YXI3_9PSEU</name>
<gene>
    <name evidence="2" type="ORF">GKO32_28020</name>
</gene>
<dbReference type="Proteomes" id="UP000440096">
    <property type="component" value="Unassembled WGS sequence"/>
</dbReference>
<evidence type="ECO:0008006" key="4">
    <source>
        <dbReference type="Google" id="ProtNLM"/>
    </source>
</evidence>
<comment type="caution">
    <text evidence="2">The sequence shown here is derived from an EMBL/GenBank/DDBJ whole genome shotgun (WGS) entry which is preliminary data.</text>
</comment>
<evidence type="ECO:0000256" key="1">
    <source>
        <dbReference type="SAM" id="Phobius"/>
    </source>
</evidence>
<feature type="transmembrane region" description="Helical" evidence="1">
    <location>
        <begin position="95"/>
        <end position="114"/>
    </location>
</feature>
<dbReference type="OrthoDB" id="141050at2"/>
<accession>A0A6N7YXI3</accession>
<reference evidence="2 3" key="1">
    <citation type="submission" date="2019-11" db="EMBL/GenBank/DDBJ databases">
        <title>Draft genome of Amycolatopsis RM579.</title>
        <authorList>
            <person name="Duangmal K."/>
            <person name="Mingma R."/>
        </authorList>
    </citation>
    <scope>NUCLEOTIDE SEQUENCE [LARGE SCALE GENOMIC DNA]</scope>
    <source>
        <strain evidence="2 3">RM579</strain>
    </source>
</reference>
<dbReference type="RefSeq" id="WP_154759907.1">
    <property type="nucleotide sequence ID" value="NZ_WMBA01000054.1"/>
</dbReference>
<feature type="transmembrane region" description="Helical" evidence="1">
    <location>
        <begin position="327"/>
        <end position="346"/>
    </location>
</feature>
<feature type="transmembrane region" description="Helical" evidence="1">
    <location>
        <begin position="20"/>
        <end position="40"/>
    </location>
</feature>
<evidence type="ECO:0000313" key="2">
    <source>
        <dbReference type="EMBL" id="MTD57797.1"/>
    </source>
</evidence>
<feature type="transmembrane region" description="Helical" evidence="1">
    <location>
        <begin position="169"/>
        <end position="195"/>
    </location>
</feature>
<sequence>MSTAVAADTGTPKGSGIRTGVVVAVVSAVGVAAACVFLLVRNSIVDDAYITLSYAKNLAFHLHWGLTPGHTANTATSPLNVLTQGLLTAILRRPIVALGALFVLSHMAMAYGLVRTSSRLRLPVWSALLGSALVLFNPLLNSAVGLEIALSGGLLALLLMAAVEARPVWFGILAGLVVLTRIDLAIVVLVLFLGFPRLRLAWWRIVVSALAVALPWWICSWILLGSAVPDTLLIKATLSAQQPQLAFAEGPLNMYRGFPAMAALSFLPAMLGFVALLVCLARWVRNRFGSGENRAWPGFAPVVLLGIGGVLHYAMYSLLNAPLFHWYYSWTIISLTYLLALSLGALAAKTQQPVRFRAWAVPGVVVALVAAAQVGYDVQHGIPWQQGAYNGNAGTPAEYAAVGIGIKPLVGNHPVRSPGEVGTIAYFCECELLDELSDRGIAVSILRRQEQTRGPIVRALLDLNFHFLDKNLEPTPVDYEIAYRKTRPENVPNWPVTGPAWIGNGYDALVPAR</sequence>
<dbReference type="AlphaFoldDB" id="A0A6N7YXI3"/>